<dbReference type="NCBIfam" id="TIGR00879">
    <property type="entry name" value="SP"/>
    <property type="match status" value="1"/>
</dbReference>
<evidence type="ECO:0000256" key="5">
    <source>
        <dbReference type="ARBA" id="ARBA00022692"/>
    </source>
</evidence>
<evidence type="ECO:0000256" key="3">
    <source>
        <dbReference type="ARBA" id="ARBA00022448"/>
    </source>
</evidence>
<reference evidence="13" key="1">
    <citation type="submission" date="2016-05" db="EMBL/GenBank/DDBJ databases">
        <title>Comparative genomics of biotechnologically important yeasts.</title>
        <authorList>
            <consortium name="DOE Joint Genome Institute"/>
            <person name="Riley R."/>
            <person name="Haridas S."/>
            <person name="Wolfe K.H."/>
            <person name="Lopes M.R."/>
            <person name="Hittinger C.T."/>
            <person name="Goker M."/>
            <person name="Salamov A."/>
            <person name="Wisecaver J."/>
            <person name="Long T.M."/>
            <person name="Aerts A.L."/>
            <person name="Barry K."/>
            <person name="Choi C."/>
            <person name="Clum A."/>
            <person name="Coughlan A.Y."/>
            <person name="Deshpande S."/>
            <person name="Douglass A.P."/>
            <person name="Hanson S.J."/>
            <person name="Klenk H.-P."/>
            <person name="Labutti K."/>
            <person name="Lapidus A."/>
            <person name="Lindquist E."/>
            <person name="Lipzen A."/>
            <person name="Meier-Kolthoff J.P."/>
            <person name="Ohm R.A."/>
            <person name="Otillar R.P."/>
            <person name="Pangilinan J."/>
            <person name="Peng Y."/>
            <person name="Rokas A."/>
            <person name="Rosa C.A."/>
            <person name="Scheuner C."/>
            <person name="Sibirny A.A."/>
            <person name="Slot J.C."/>
            <person name="Stielow J.B."/>
            <person name="Sun H."/>
            <person name="Kurtzman C.P."/>
            <person name="Blackwell M."/>
            <person name="Grigoriev I.V."/>
            <person name="Jeffries T.W."/>
        </authorList>
    </citation>
    <scope>NUCLEOTIDE SEQUENCE [LARGE SCALE GENOMIC DNA]</scope>
    <source>
        <strain evidence="13">NRRL Y-1933</strain>
    </source>
</reference>
<dbReference type="GO" id="GO:0016020">
    <property type="term" value="C:membrane"/>
    <property type="evidence" value="ECO:0007669"/>
    <property type="project" value="UniProtKB-SubCell"/>
</dbReference>
<dbReference type="InterPro" id="IPR020846">
    <property type="entry name" value="MFS_dom"/>
</dbReference>
<dbReference type="InterPro" id="IPR050360">
    <property type="entry name" value="MFS_Sugar_Transporters"/>
</dbReference>
<feature type="domain" description="Major facilitator superfamily (MFS) profile" evidence="11">
    <location>
        <begin position="62"/>
        <end position="506"/>
    </location>
</feature>
<protein>
    <submittedName>
        <fullName evidence="12">Sugar transporter</fullName>
    </submittedName>
</protein>
<keyword evidence="6 10" id="KW-1133">Transmembrane helix</keyword>
<dbReference type="FunFam" id="1.20.1250.20:FF:000254">
    <property type="entry name" value="MAL31p Maltose permease"/>
    <property type="match status" value="1"/>
</dbReference>
<dbReference type="PROSITE" id="PS50850">
    <property type="entry name" value="MFS"/>
    <property type="match status" value="1"/>
</dbReference>
<keyword evidence="7 10" id="KW-0472">Membrane</keyword>
<evidence type="ECO:0000256" key="8">
    <source>
        <dbReference type="ARBA" id="ARBA00026248"/>
    </source>
</evidence>
<sequence>MGVVHVEDREAFVGIAPDEKSLGDNVSEYVCQFLDSARRNERDEKCMSLKQGLSMFPKAVMWSLVVSSAIMMEGYDTNLMNSLYGFPAFAKKYGEYYEASLRYEIPAKWQTSINMAINVGTLLGLSVSGWLIGKWGNKKVMLAALVVLVGFIFVLFFAVSIQMLLVSMILLGFPLGTFQAISTALAVEFCPMVLRVYLTSWINVCWTIGQLILSGVLRGFVNGDSELSFKVPFAIQWVWPVPIFVAVLFCPESPWWLVKNGRLEEAEKSLLRLISIQESHKRHLADAMVKKIQMTLKEEEASANDTYVDCFRGPNSRRTRISACTWMFQNLSGSALIGYSSYFYIQAGLSTDNAYTFSIIQYILGILGTLTSWVVSQRYGRFQIYSYGLVFLFLLLMTIGGIACSSNENAPWAIGSLLLVYTYCYNTSIGPLTYTIVAEIPSTVLRVKTIIIARNTYNIAGIFTSLINPYMLNPSAWNWGAKLGFFWGGFALLAFTWSYFDLPETKDRTFYEIDYLFNNNVPARKFKSCQIDAPAAQQYLDNPPTKLNT</sequence>
<dbReference type="OrthoDB" id="6612291at2759"/>
<feature type="transmembrane region" description="Helical" evidence="10">
    <location>
        <begin position="113"/>
        <end position="133"/>
    </location>
</feature>
<feature type="transmembrane region" description="Helical" evidence="10">
    <location>
        <begin position="479"/>
        <end position="500"/>
    </location>
</feature>
<evidence type="ECO:0000256" key="7">
    <source>
        <dbReference type="ARBA" id="ARBA00023136"/>
    </source>
</evidence>
<dbReference type="PANTHER" id="PTHR48022">
    <property type="entry name" value="PLASTIDIC GLUCOSE TRANSPORTER 4"/>
    <property type="match status" value="1"/>
</dbReference>
<evidence type="ECO:0000256" key="9">
    <source>
        <dbReference type="RuleBase" id="RU003346"/>
    </source>
</evidence>
<keyword evidence="3 9" id="KW-0813">Transport</keyword>
<evidence type="ECO:0000256" key="4">
    <source>
        <dbReference type="ARBA" id="ARBA00022597"/>
    </source>
</evidence>
<feature type="transmembrane region" description="Helical" evidence="10">
    <location>
        <begin position="321"/>
        <end position="342"/>
    </location>
</feature>
<keyword evidence="8" id="KW-0462">Maltose metabolism</keyword>
<evidence type="ECO:0000259" key="11">
    <source>
        <dbReference type="PROSITE" id="PS50850"/>
    </source>
</evidence>
<dbReference type="GeneID" id="30993363"/>
<feature type="transmembrane region" description="Helical" evidence="10">
    <location>
        <begin position="55"/>
        <end position="72"/>
    </location>
</feature>
<dbReference type="SUPFAM" id="SSF103473">
    <property type="entry name" value="MFS general substrate transporter"/>
    <property type="match status" value="1"/>
</dbReference>
<comment type="subcellular location">
    <subcellularLocation>
        <location evidence="1">Membrane</location>
        <topology evidence="1">Multi-pass membrane protein</topology>
    </subcellularLocation>
</comment>
<dbReference type="InterPro" id="IPR005828">
    <property type="entry name" value="MFS_sugar_transport-like"/>
</dbReference>
<dbReference type="InterPro" id="IPR036259">
    <property type="entry name" value="MFS_trans_sf"/>
</dbReference>
<dbReference type="Gene3D" id="1.20.1250.20">
    <property type="entry name" value="MFS general substrate transporter like domains"/>
    <property type="match status" value="1"/>
</dbReference>
<dbReference type="GO" id="GO:0000023">
    <property type="term" value="P:maltose metabolic process"/>
    <property type="evidence" value="ECO:0007669"/>
    <property type="project" value="UniProtKB-KW"/>
</dbReference>
<dbReference type="InterPro" id="IPR003663">
    <property type="entry name" value="Sugar/inositol_transpt"/>
</dbReference>
<dbReference type="RefSeq" id="XP_020075452.1">
    <property type="nucleotide sequence ID" value="XM_020218813.1"/>
</dbReference>
<proteinExistence type="inferred from homology"/>
<dbReference type="STRING" id="984485.A0A1E4RGZ9"/>
<evidence type="ECO:0000256" key="6">
    <source>
        <dbReference type="ARBA" id="ARBA00022989"/>
    </source>
</evidence>
<dbReference type="EMBL" id="KV454542">
    <property type="protein sequence ID" value="ODV66385.1"/>
    <property type="molecule type" value="Genomic_DNA"/>
</dbReference>
<feature type="transmembrane region" description="Helical" evidence="10">
    <location>
        <begin position="140"/>
        <end position="159"/>
    </location>
</feature>
<evidence type="ECO:0000256" key="1">
    <source>
        <dbReference type="ARBA" id="ARBA00004141"/>
    </source>
</evidence>
<organism evidence="12 13">
    <name type="scientific">Hyphopichia burtonii NRRL Y-1933</name>
    <dbReference type="NCBI Taxonomy" id="984485"/>
    <lineage>
        <taxon>Eukaryota</taxon>
        <taxon>Fungi</taxon>
        <taxon>Dikarya</taxon>
        <taxon>Ascomycota</taxon>
        <taxon>Saccharomycotina</taxon>
        <taxon>Pichiomycetes</taxon>
        <taxon>Debaryomycetaceae</taxon>
        <taxon>Hyphopichia</taxon>
    </lineage>
</organism>
<dbReference type="GO" id="GO:0005351">
    <property type="term" value="F:carbohydrate:proton symporter activity"/>
    <property type="evidence" value="ECO:0007669"/>
    <property type="project" value="TreeGrafter"/>
</dbReference>
<feature type="transmembrane region" description="Helical" evidence="10">
    <location>
        <begin position="237"/>
        <end position="258"/>
    </location>
</feature>
<gene>
    <name evidence="12" type="ORF">HYPBUDRAFT_111203</name>
</gene>
<evidence type="ECO:0000256" key="10">
    <source>
        <dbReference type="SAM" id="Phobius"/>
    </source>
</evidence>
<evidence type="ECO:0000256" key="2">
    <source>
        <dbReference type="ARBA" id="ARBA00010992"/>
    </source>
</evidence>
<dbReference type="Pfam" id="PF00083">
    <property type="entry name" value="Sugar_tr"/>
    <property type="match status" value="1"/>
</dbReference>
<evidence type="ECO:0000313" key="13">
    <source>
        <dbReference type="Proteomes" id="UP000095085"/>
    </source>
</evidence>
<dbReference type="PROSITE" id="PS00217">
    <property type="entry name" value="SUGAR_TRANSPORT_2"/>
    <property type="match status" value="1"/>
</dbReference>
<dbReference type="AlphaFoldDB" id="A0A1E4RGZ9"/>
<name>A0A1E4RGZ9_9ASCO</name>
<keyword evidence="4 12" id="KW-0762">Sugar transport</keyword>
<dbReference type="Proteomes" id="UP000095085">
    <property type="component" value="Unassembled WGS sequence"/>
</dbReference>
<feature type="transmembrane region" description="Helical" evidence="10">
    <location>
        <begin position="194"/>
        <end position="217"/>
    </location>
</feature>
<dbReference type="InterPro" id="IPR005829">
    <property type="entry name" value="Sugar_transporter_CS"/>
</dbReference>
<feature type="transmembrane region" description="Helical" evidence="10">
    <location>
        <begin position="354"/>
        <end position="375"/>
    </location>
</feature>
<keyword evidence="13" id="KW-1185">Reference proteome</keyword>
<comment type="similarity">
    <text evidence="2 9">Belongs to the major facilitator superfamily. Sugar transporter (TC 2.A.1.1) family.</text>
</comment>
<feature type="transmembrane region" description="Helical" evidence="10">
    <location>
        <begin position="384"/>
        <end position="403"/>
    </location>
</feature>
<feature type="transmembrane region" description="Helical" evidence="10">
    <location>
        <begin position="165"/>
        <end position="187"/>
    </location>
</feature>
<dbReference type="PANTHER" id="PTHR48022:SF5">
    <property type="entry name" value="ALPHA-GLUCOSIDES PERMEASE MPH2-RELATED"/>
    <property type="match status" value="1"/>
</dbReference>
<keyword evidence="5 10" id="KW-0812">Transmembrane</keyword>
<accession>A0A1E4RGZ9</accession>
<evidence type="ECO:0000313" key="12">
    <source>
        <dbReference type="EMBL" id="ODV66385.1"/>
    </source>
</evidence>